<dbReference type="Proteomes" id="UP000236291">
    <property type="component" value="Unassembled WGS sequence"/>
</dbReference>
<evidence type="ECO:0000313" key="2">
    <source>
        <dbReference type="EMBL" id="PNX99533.1"/>
    </source>
</evidence>
<dbReference type="SUPFAM" id="SSF74650">
    <property type="entry name" value="Galactose mutarotase-like"/>
    <property type="match status" value="1"/>
</dbReference>
<reference evidence="2 3" key="2">
    <citation type="journal article" date="2017" name="Front. Plant Sci.">
        <title>Gene Classification and Mining of Molecular Markers Useful in Red Clover (Trifolium pratense) Breeding.</title>
        <authorList>
            <person name="Istvanek J."/>
            <person name="Dluhosova J."/>
            <person name="Dluhos P."/>
            <person name="Patkova L."/>
            <person name="Nedelnik J."/>
            <person name="Repkova J."/>
        </authorList>
    </citation>
    <scope>NUCLEOTIDE SEQUENCE [LARGE SCALE GENOMIC DNA]</scope>
    <source>
        <strain evidence="3">cv. Tatra</strain>
        <tissue evidence="2">Young leaves</tissue>
    </source>
</reference>
<dbReference type="GO" id="GO:0030246">
    <property type="term" value="F:carbohydrate binding"/>
    <property type="evidence" value="ECO:0007669"/>
    <property type="project" value="InterPro"/>
</dbReference>
<name>A0A2K3N906_TRIPR</name>
<dbReference type="EMBL" id="ASHM01017864">
    <property type="protein sequence ID" value="PNX99533.1"/>
    <property type="molecule type" value="Genomic_DNA"/>
</dbReference>
<feature type="non-terminal residue" evidence="2">
    <location>
        <position position="76"/>
    </location>
</feature>
<dbReference type="STRING" id="57577.A0A2K3N906"/>
<sequence length="76" mass="8339">MTKIFVLLLCLIVVAFGFVNGSVDEKEKIGIFELKKGEISLKVTNWGASIVSLVLPDKNGKFGDVVLGYDSIKEYT</sequence>
<protein>
    <submittedName>
        <fullName evidence="2">Aldose 1-epimerase-like protein</fullName>
    </submittedName>
</protein>
<dbReference type="GO" id="GO:0006006">
    <property type="term" value="P:glucose metabolic process"/>
    <property type="evidence" value="ECO:0007669"/>
    <property type="project" value="TreeGrafter"/>
</dbReference>
<dbReference type="PANTHER" id="PTHR10091">
    <property type="entry name" value="ALDOSE-1-EPIMERASE"/>
    <property type="match status" value="1"/>
</dbReference>
<keyword evidence="1" id="KW-0732">Signal</keyword>
<evidence type="ECO:0000313" key="3">
    <source>
        <dbReference type="Proteomes" id="UP000236291"/>
    </source>
</evidence>
<reference evidence="2 3" key="1">
    <citation type="journal article" date="2014" name="Am. J. Bot.">
        <title>Genome assembly and annotation for red clover (Trifolium pratense; Fabaceae).</title>
        <authorList>
            <person name="Istvanek J."/>
            <person name="Jaros M."/>
            <person name="Krenek A."/>
            <person name="Repkova J."/>
        </authorList>
    </citation>
    <scope>NUCLEOTIDE SEQUENCE [LARGE SCALE GENOMIC DNA]</scope>
    <source>
        <strain evidence="3">cv. Tatra</strain>
        <tissue evidence="2">Young leaves</tissue>
    </source>
</reference>
<comment type="caution">
    <text evidence="2">The sequence shown here is derived from an EMBL/GenBank/DDBJ whole genome shotgun (WGS) entry which is preliminary data.</text>
</comment>
<organism evidence="2 3">
    <name type="scientific">Trifolium pratense</name>
    <name type="common">Red clover</name>
    <dbReference type="NCBI Taxonomy" id="57577"/>
    <lineage>
        <taxon>Eukaryota</taxon>
        <taxon>Viridiplantae</taxon>
        <taxon>Streptophyta</taxon>
        <taxon>Embryophyta</taxon>
        <taxon>Tracheophyta</taxon>
        <taxon>Spermatophyta</taxon>
        <taxon>Magnoliopsida</taxon>
        <taxon>eudicotyledons</taxon>
        <taxon>Gunneridae</taxon>
        <taxon>Pentapetalae</taxon>
        <taxon>rosids</taxon>
        <taxon>fabids</taxon>
        <taxon>Fabales</taxon>
        <taxon>Fabaceae</taxon>
        <taxon>Papilionoideae</taxon>
        <taxon>50 kb inversion clade</taxon>
        <taxon>NPAAA clade</taxon>
        <taxon>Hologalegina</taxon>
        <taxon>IRL clade</taxon>
        <taxon>Trifolieae</taxon>
        <taxon>Trifolium</taxon>
    </lineage>
</organism>
<dbReference type="GO" id="GO:0033499">
    <property type="term" value="P:galactose catabolic process via UDP-galactose, Leloir pathway"/>
    <property type="evidence" value="ECO:0007669"/>
    <property type="project" value="TreeGrafter"/>
</dbReference>
<dbReference type="AlphaFoldDB" id="A0A2K3N906"/>
<dbReference type="GO" id="GO:0004034">
    <property type="term" value="F:aldose 1-epimerase activity"/>
    <property type="evidence" value="ECO:0007669"/>
    <property type="project" value="TreeGrafter"/>
</dbReference>
<dbReference type="InterPro" id="IPR014718">
    <property type="entry name" value="GH-type_carb-bd"/>
</dbReference>
<gene>
    <name evidence="2" type="ORF">L195_g022799</name>
</gene>
<evidence type="ECO:0000256" key="1">
    <source>
        <dbReference type="SAM" id="SignalP"/>
    </source>
</evidence>
<accession>A0A2K3N906</accession>
<feature type="signal peptide" evidence="1">
    <location>
        <begin position="1"/>
        <end position="17"/>
    </location>
</feature>
<proteinExistence type="predicted"/>
<dbReference type="InterPro" id="IPR011013">
    <property type="entry name" value="Gal_mutarotase_sf_dom"/>
</dbReference>
<dbReference type="PANTHER" id="PTHR10091:SF0">
    <property type="entry name" value="GALACTOSE MUTAROTASE"/>
    <property type="match status" value="1"/>
</dbReference>
<dbReference type="Gramene" id="Tp57577_TGAC_v2_mRNA41311">
    <property type="protein sequence ID" value="Tp57577_TGAC_v2_mRNA41311"/>
    <property type="gene ID" value="Tp57577_TGAC_v2_gene39962"/>
</dbReference>
<dbReference type="Gene3D" id="2.70.98.10">
    <property type="match status" value="1"/>
</dbReference>
<feature type="chain" id="PRO_5014365859" evidence="1">
    <location>
        <begin position="18"/>
        <end position="76"/>
    </location>
</feature>